<dbReference type="SUPFAM" id="SSF51338">
    <property type="entry name" value="Composite domain of metallo-dependent hydrolases"/>
    <property type="match status" value="1"/>
</dbReference>
<gene>
    <name evidence="2" type="ORF">METZ01_LOCUS337813</name>
</gene>
<dbReference type="InterPro" id="IPR013108">
    <property type="entry name" value="Amidohydro_3"/>
</dbReference>
<dbReference type="EMBL" id="UINC01114566">
    <property type="protein sequence ID" value="SVC84959.1"/>
    <property type="molecule type" value="Genomic_DNA"/>
</dbReference>
<feature type="non-terminal residue" evidence="2">
    <location>
        <position position="1"/>
    </location>
</feature>
<name>A0A382QHF4_9ZZZZ</name>
<dbReference type="InterPro" id="IPR032466">
    <property type="entry name" value="Metal_Hydrolase"/>
</dbReference>
<dbReference type="InterPro" id="IPR011059">
    <property type="entry name" value="Metal-dep_hydrolase_composite"/>
</dbReference>
<dbReference type="PANTHER" id="PTHR22642:SF2">
    <property type="entry name" value="PROTEIN LONG AFTER FAR-RED 3"/>
    <property type="match status" value="1"/>
</dbReference>
<sequence>RGNKRVLDVYTDTIKDVKNHRWRIEHAQMVCDEDIPRFAKAEIIPSMQPSHCTSDMRWMDSRIGESRFHRISRWKSFIDEGCQIPGGSDCPIEEGNPIFEYYAAVTRQNHDRFPEKGWESQECISRQDALKMFTTWAAYGEFAEHRRGKIRPGFDADLTILSADITSCLPDEILKTEILGTMVAGKMVYTNL</sequence>
<evidence type="ECO:0000313" key="2">
    <source>
        <dbReference type="EMBL" id="SVC84959.1"/>
    </source>
</evidence>
<dbReference type="Pfam" id="PF07969">
    <property type="entry name" value="Amidohydro_3"/>
    <property type="match status" value="1"/>
</dbReference>
<dbReference type="SUPFAM" id="SSF51556">
    <property type="entry name" value="Metallo-dependent hydrolases"/>
    <property type="match status" value="1"/>
</dbReference>
<protein>
    <recommendedName>
        <fullName evidence="1">Amidohydrolase 3 domain-containing protein</fullName>
    </recommendedName>
</protein>
<proteinExistence type="predicted"/>
<dbReference type="GO" id="GO:0016810">
    <property type="term" value="F:hydrolase activity, acting on carbon-nitrogen (but not peptide) bonds"/>
    <property type="evidence" value="ECO:0007669"/>
    <property type="project" value="InterPro"/>
</dbReference>
<dbReference type="AlphaFoldDB" id="A0A382QHF4"/>
<reference evidence="2" key="1">
    <citation type="submission" date="2018-05" db="EMBL/GenBank/DDBJ databases">
        <authorList>
            <person name="Lanie J.A."/>
            <person name="Ng W.-L."/>
            <person name="Kazmierczak K.M."/>
            <person name="Andrzejewski T.M."/>
            <person name="Davidsen T.M."/>
            <person name="Wayne K.J."/>
            <person name="Tettelin H."/>
            <person name="Glass J.I."/>
            <person name="Rusch D."/>
            <person name="Podicherti R."/>
            <person name="Tsui H.-C.T."/>
            <person name="Winkler M.E."/>
        </authorList>
    </citation>
    <scope>NUCLEOTIDE SEQUENCE</scope>
</reference>
<evidence type="ECO:0000259" key="1">
    <source>
        <dbReference type="Pfam" id="PF07969"/>
    </source>
</evidence>
<dbReference type="PANTHER" id="PTHR22642">
    <property type="entry name" value="IMIDAZOLONEPROPIONASE"/>
    <property type="match status" value="1"/>
</dbReference>
<dbReference type="Gene3D" id="2.30.40.10">
    <property type="entry name" value="Urease, subunit C, domain 1"/>
    <property type="match status" value="1"/>
</dbReference>
<organism evidence="2">
    <name type="scientific">marine metagenome</name>
    <dbReference type="NCBI Taxonomy" id="408172"/>
    <lineage>
        <taxon>unclassified sequences</taxon>
        <taxon>metagenomes</taxon>
        <taxon>ecological metagenomes</taxon>
    </lineage>
</organism>
<dbReference type="Gene3D" id="3.20.20.140">
    <property type="entry name" value="Metal-dependent hydrolases"/>
    <property type="match status" value="1"/>
</dbReference>
<feature type="domain" description="Amidohydrolase 3" evidence="1">
    <location>
        <begin position="7"/>
        <end position="189"/>
    </location>
</feature>
<accession>A0A382QHF4</accession>